<dbReference type="Proteomes" id="UP000249915">
    <property type="component" value="Plasmid pPmurDSM45305"/>
</dbReference>
<accession>A0A2V4API9</accession>
<dbReference type="EMBL" id="MASW01000024">
    <property type="protein sequence ID" value="PXY16581.1"/>
    <property type="molecule type" value="Genomic_DNA"/>
</dbReference>
<keyword evidence="2" id="KW-1185">Reference proteome</keyword>
<reference evidence="1 2" key="1">
    <citation type="submission" date="2016-07" db="EMBL/GenBank/DDBJ databases">
        <title>Draft genome sequence of Prauserella muralis DSM 45305, isolated from a mould-covered wall in an indoor environment.</title>
        <authorList>
            <person name="Ruckert C."/>
            <person name="Albersmeier A."/>
            <person name="Jiang C.-L."/>
            <person name="Jiang Y."/>
            <person name="Kalinowski J."/>
            <person name="Schneider O."/>
            <person name="Winkler A."/>
            <person name="Zotchev S.B."/>
        </authorList>
    </citation>
    <scope>NUCLEOTIDE SEQUENCE [LARGE SCALE GENOMIC DNA]</scope>
    <source>
        <strain evidence="1 2">DSM 45305</strain>
        <plasmid evidence="2">ppmurdsm45305</plasmid>
    </source>
</reference>
<gene>
    <name evidence="1" type="ORF">BAY60_35895</name>
</gene>
<geneLocation type="plasmid" evidence="2">
    <name>ppmurdsm45305</name>
</geneLocation>
<organism evidence="1 2">
    <name type="scientific">Prauserella muralis</name>
    <dbReference type="NCBI Taxonomy" id="588067"/>
    <lineage>
        <taxon>Bacteria</taxon>
        <taxon>Bacillati</taxon>
        <taxon>Actinomycetota</taxon>
        <taxon>Actinomycetes</taxon>
        <taxon>Pseudonocardiales</taxon>
        <taxon>Pseudonocardiaceae</taxon>
        <taxon>Prauserella</taxon>
    </lineage>
</organism>
<sequence>MMIPDQLAERIVAAKKFATAALNDVDLSPSPVRDRAAHERQASQMDTYARALDALAELFQQARDALTPDAPGWLPVALASAAEGERAHAQRYRDYAEAERRGAAIPGHAER</sequence>
<proteinExistence type="predicted"/>
<dbReference type="AlphaFoldDB" id="A0A2V4API9"/>
<name>A0A2V4API9_9PSEU</name>
<dbReference type="RefSeq" id="WP_112278823.1">
    <property type="nucleotide sequence ID" value="NZ_CM009984.1"/>
</dbReference>
<comment type="caution">
    <text evidence="1">The sequence shown here is derived from an EMBL/GenBank/DDBJ whole genome shotgun (WGS) entry which is preliminary data.</text>
</comment>
<keyword evidence="1" id="KW-0614">Plasmid</keyword>
<evidence type="ECO:0000313" key="2">
    <source>
        <dbReference type="Proteomes" id="UP000249915"/>
    </source>
</evidence>
<evidence type="ECO:0000313" key="1">
    <source>
        <dbReference type="EMBL" id="PXY16581.1"/>
    </source>
</evidence>
<protein>
    <submittedName>
        <fullName evidence="1">Uncharacterized protein</fullName>
    </submittedName>
</protein>